<name>A0AAV2T1A8_CALDB</name>
<dbReference type="EMBL" id="CAXLJL010000001">
    <property type="protein sequence ID" value="CAL5129163.1"/>
    <property type="molecule type" value="Genomic_DNA"/>
</dbReference>
<proteinExistence type="predicted"/>
<dbReference type="Proteomes" id="UP001497525">
    <property type="component" value="Unassembled WGS sequence"/>
</dbReference>
<gene>
    <name evidence="1" type="ORF">CDAUBV1_LOCUS32</name>
</gene>
<sequence length="90" mass="10267">MLLFFSMGSFVNTSLPILMSEPLKIPREYQIRVQEIMLDELKQTAAKQAIYEKLGGNIFVRIPREVAISNCEKKLNSLRKETAHGKAELT</sequence>
<organism evidence="1 2">
    <name type="scientific">Calicophoron daubneyi</name>
    <name type="common">Rumen fluke</name>
    <name type="synonym">Paramphistomum daubneyi</name>
    <dbReference type="NCBI Taxonomy" id="300641"/>
    <lineage>
        <taxon>Eukaryota</taxon>
        <taxon>Metazoa</taxon>
        <taxon>Spiralia</taxon>
        <taxon>Lophotrochozoa</taxon>
        <taxon>Platyhelminthes</taxon>
        <taxon>Trematoda</taxon>
        <taxon>Digenea</taxon>
        <taxon>Plagiorchiida</taxon>
        <taxon>Pronocephalata</taxon>
        <taxon>Paramphistomoidea</taxon>
        <taxon>Paramphistomidae</taxon>
        <taxon>Calicophoron</taxon>
    </lineage>
</organism>
<comment type="caution">
    <text evidence="1">The sequence shown here is derived from an EMBL/GenBank/DDBJ whole genome shotgun (WGS) entry which is preliminary data.</text>
</comment>
<protein>
    <submittedName>
        <fullName evidence="1">Uncharacterized protein</fullName>
    </submittedName>
</protein>
<evidence type="ECO:0000313" key="2">
    <source>
        <dbReference type="Proteomes" id="UP001497525"/>
    </source>
</evidence>
<dbReference type="SUPFAM" id="SSF46579">
    <property type="entry name" value="Prefoldin"/>
    <property type="match status" value="1"/>
</dbReference>
<accession>A0AAV2T1A8</accession>
<dbReference type="AlphaFoldDB" id="A0AAV2T1A8"/>
<reference evidence="1" key="1">
    <citation type="submission" date="2024-06" db="EMBL/GenBank/DDBJ databases">
        <authorList>
            <person name="Liu X."/>
            <person name="Lenzi L."/>
            <person name="Haldenby T S."/>
            <person name="Uol C."/>
        </authorList>
    </citation>
    <scope>NUCLEOTIDE SEQUENCE</scope>
</reference>
<evidence type="ECO:0000313" key="1">
    <source>
        <dbReference type="EMBL" id="CAL5129163.1"/>
    </source>
</evidence>